<comment type="caution">
    <text evidence="3">The sequence shown here is derived from an EMBL/GenBank/DDBJ whole genome shotgun (WGS) entry which is preliminary data.</text>
</comment>
<reference evidence="3 4" key="1">
    <citation type="journal article" date="2012" name="Genome Biol.">
        <title>Genome and low-iron response of an oceanic diatom adapted to chronic iron limitation.</title>
        <authorList>
            <person name="Lommer M."/>
            <person name="Specht M."/>
            <person name="Roy A.S."/>
            <person name="Kraemer L."/>
            <person name="Andreson R."/>
            <person name="Gutowska M.A."/>
            <person name="Wolf J."/>
            <person name="Bergner S.V."/>
            <person name="Schilhabel M.B."/>
            <person name="Klostermeier U.C."/>
            <person name="Beiko R.G."/>
            <person name="Rosenstiel P."/>
            <person name="Hippler M."/>
            <person name="Laroche J."/>
        </authorList>
    </citation>
    <scope>NUCLEOTIDE SEQUENCE [LARGE SCALE GENOMIC DNA]</scope>
    <source>
        <strain evidence="3 4">CCMP1005</strain>
    </source>
</reference>
<evidence type="ECO:0000313" key="4">
    <source>
        <dbReference type="Proteomes" id="UP000266841"/>
    </source>
</evidence>
<dbReference type="Proteomes" id="UP000266841">
    <property type="component" value="Unassembled WGS sequence"/>
</dbReference>
<evidence type="ECO:0000256" key="2">
    <source>
        <dbReference type="SAM" id="Phobius"/>
    </source>
</evidence>
<feature type="region of interest" description="Disordered" evidence="1">
    <location>
        <begin position="1"/>
        <end position="37"/>
    </location>
</feature>
<keyword evidence="2" id="KW-0812">Transmembrane</keyword>
<gene>
    <name evidence="3" type="ORF">THAOC_10749</name>
</gene>
<organism evidence="3 4">
    <name type="scientific">Thalassiosira oceanica</name>
    <name type="common">Marine diatom</name>
    <dbReference type="NCBI Taxonomy" id="159749"/>
    <lineage>
        <taxon>Eukaryota</taxon>
        <taxon>Sar</taxon>
        <taxon>Stramenopiles</taxon>
        <taxon>Ochrophyta</taxon>
        <taxon>Bacillariophyta</taxon>
        <taxon>Coscinodiscophyceae</taxon>
        <taxon>Thalassiosirophycidae</taxon>
        <taxon>Thalassiosirales</taxon>
        <taxon>Thalassiosiraceae</taxon>
        <taxon>Thalassiosira</taxon>
    </lineage>
</organism>
<name>K0SRT4_THAOC</name>
<feature type="transmembrane region" description="Helical" evidence="2">
    <location>
        <begin position="117"/>
        <end position="140"/>
    </location>
</feature>
<proteinExistence type="predicted"/>
<dbReference type="EMBL" id="AGNL01012045">
    <property type="protein sequence ID" value="EJK68105.1"/>
    <property type="molecule type" value="Genomic_DNA"/>
</dbReference>
<sequence length="141" mass="15414">MSGICERYSTTELTAEEMEEGEANLRSSVRSRDGESLGELEACVEVSSMPSMPSMPIPRNDAADARLAPEEEIPIYDGIVVQTVWTRLQTLVEHFQNNPPTPPPPTRQRSTYNPSELAVVLVITLVIIVGIIVGVFVGGIF</sequence>
<keyword evidence="4" id="KW-1185">Reference proteome</keyword>
<keyword evidence="2" id="KW-0472">Membrane</keyword>
<keyword evidence="2" id="KW-1133">Transmembrane helix</keyword>
<dbReference type="AlphaFoldDB" id="K0SRT4"/>
<evidence type="ECO:0000256" key="1">
    <source>
        <dbReference type="SAM" id="MobiDB-lite"/>
    </source>
</evidence>
<evidence type="ECO:0000313" key="3">
    <source>
        <dbReference type="EMBL" id="EJK68105.1"/>
    </source>
</evidence>
<protein>
    <submittedName>
        <fullName evidence="3">Uncharacterized protein</fullName>
    </submittedName>
</protein>
<accession>K0SRT4</accession>